<evidence type="ECO:0000313" key="3">
    <source>
        <dbReference type="Proteomes" id="UP000198928"/>
    </source>
</evidence>
<protein>
    <recommendedName>
        <fullName evidence="4">SnoaL-like domain-containing protein</fullName>
    </recommendedName>
</protein>
<proteinExistence type="predicted"/>
<dbReference type="EMBL" id="FOSG01000001">
    <property type="protein sequence ID" value="SFJ78315.1"/>
    <property type="molecule type" value="Genomic_DNA"/>
</dbReference>
<evidence type="ECO:0008006" key="4">
    <source>
        <dbReference type="Google" id="ProtNLM"/>
    </source>
</evidence>
<dbReference type="Proteomes" id="UP000198928">
    <property type="component" value="Unassembled WGS sequence"/>
</dbReference>
<dbReference type="RefSeq" id="WP_093846896.1">
    <property type="nucleotide sequence ID" value="NZ_FOSG01000001.1"/>
</dbReference>
<organism evidence="2 3">
    <name type="scientific">Streptomyces pini</name>
    <dbReference type="NCBI Taxonomy" id="1520580"/>
    <lineage>
        <taxon>Bacteria</taxon>
        <taxon>Bacillati</taxon>
        <taxon>Actinomycetota</taxon>
        <taxon>Actinomycetes</taxon>
        <taxon>Kitasatosporales</taxon>
        <taxon>Streptomycetaceae</taxon>
        <taxon>Streptomyces</taxon>
    </lineage>
</organism>
<dbReference type="AlphaFoldDB" id="A0A1I3U5Z8"/>
<dbReference type="SUPFAM" id="SSF54427">
    <property type="entry name" value="NTF2-like"/>
    <property type="match status" value="1"/>
</dbReference>
<keyword evidence="3" id="KW-1185">Reference proteome</keyword>
<evidence type="ECO:0000256" key="1">
    <source>
        <dbReference type="SAM" id="MobiDB-lite"/>
    </source>
</evidence>
<sequence length="283" mass="30989">MSTTHRPTAAEDFIGYLRAYHSDAIDGNDPVEEVWERYHLPDGPHRVNGRLWDHKKIMRSLRSRRSLDAPYELYVHELVVEGDRAAARYTISTPMAWKFQSATDAAVFAEMAGDGRVARSDAFSASRPGWAGHGGSAPSDAAARPTPGAVPAPPPADGAEPTPAQDPAHYLRAYYAAGYDPAVPAAEAHDRFHTPDAVHQVGGKVMQRSGVLKALEDGRKRKHSYPVEVHETLREGDRFAVRYTTSRGGNPKKSQEVFAFGEFAPDGRVRRVCFVLEPGYGAA</sequence>
<dbReference type="Gene3D" id="3.10.450.50">
    <property type="match status" value="1"/>
</dbReference>
<gene>
    <name evidence="2" type="ORF">SAMN05192584_101305</name>
</gene>
<reference evidence="3" key="1">
    <citation type="submission" date="2016-10" db="EMBL/GenBank/DDBJ databases">
        <authorList>
            <person name="Varghese N."/>
            <person name="Submissions S."/>
        </authorList>
    </citation>
    <scope>NUCLEOTIDE SEQUENCE [LARGE SCALE GENOMIC DNA]</scope>
    <source>
        <strain evidence="3">PL19</strain>
    </source>
</reference>
<dbReference type="OrthoDB" id="1256785at2"/>
<name>A0A1I3U5Z8_9ACTN</name>
<accession>A0A1I3U5Z8</accession>
<feature type="region of interest" description="Disordered" evidence="1">
    <location>
        <begin position="124"/>
        <end position="165"/>
    </location>
</feature>
<dbReference type="InterPro" id="IPR032710">
    <property type="entry name" value="NTF2-like_dom_sf"/>
</dbReference>
<evidence type="ECO:0000313" key="2">
    <source>
        <dbReference type="EMBL" id="SFJ78315.1"/>
    </source>
</evidence>